<evidence type="ECO:0000256" key="1">
    <source>
        <dbReference type="ARBA" id="ARBA00001911"/>
    </source>
</evidence>
<dbReference type="GO" id="GO:0048040">
    <property type="term" value="F:UDP-glucuronate decarboxylase activity"/>
    <property type="evidence" value="ECO:0007669"/>
    <property type="project" value="TreeGrafter"/>
</dbReference>
<dbReference type="GO" id="GO:0070403">
    <property type="term" value="F:NAD+ binding"/>
    <property type="evidence" value="ECO:0007669"/>
    <property type="project" value="InterPro"/>
</dbReference>
<dbReference type="Gene3D" id="3.40.50.720">
    <property type="entry name" value="NAD(P)-binding Rossmann-like Domain"/>
    <property type="match status" value="1"/>
</dbReference>
<dbReference type="RefSeq" id="WP_133742263.1">
    <property type="nucleotide sequence ID" value="NZ_SNYN01000012.1"/>
</dbReference>
<keyword evidence="4" id="KW-0456">Lyase</keyword>
<dbReference type="PANTHER" id="PTHR43078">
    <property type="entry name" value="UDP-GLUCURONIC ACID DECARBOXYLASE-RELATED"/>
    <property type="match status" value="1"/>
</dbReference>
<name>A0A4R6UU41_9ACTN</name>
<evidence type="ECO:0000256" key="3">
    <source>
        <dbReference type="ARBA" id="ARBA00023027"/>
    </source>
</evidence>
<proteinExistence type="predicted"/>
<keyword evidence="3" id="KW-0520">NAD</keyword>
<dbReference type="OrthoDB" id="9801785at2"/>
<evidence type="ECO:0000256" key="4">
    <source>
        <dbReference type="ARBA" id="ARBA00023239"/>
    </source>
</evidence>
<reference evidence="6 7" key="1">
    <citation type="submission" date="2019-03" db="EMBL/GenBank/DDBJ databases">
        <title>Genomic Encyclopedia of Type Strains, Phase IV (KMG-IV): sequencing the most valuable type-strain genomes for metagenomic binning, comparative biology and taxonomic classification.</title>
        <authorList>
            <person name="Goeker M."/>
        </authorList>
    </citation>
    <scope>NUCLEOTIDE SEQUENCE [LARGE SCALE GENOMIC DNA]</scope>
    <source>
        <strain evidence="6 7">DSM 46770</strain>
    </source>
</reference>
<dbReference type="SUPFAM" id="SSF51735">
    <property type="entry name" value="NAD(P)-binding Rossmann-fold domains"/>
    <property type="match status" value="1"/>
</dbReference>
<dbReference type="AlphaFoldDB" id="A0A4R6UU41"/>
<evidence type="ECO:0000259" key="5">
    <source>
        <dbReference type="Pfam" id="PF01370"/>
    </source>
</evidence>
<dbReference type="GO" id="GO:0042732">
    <property type="term" value="P:D-xylose metabolic process"/>
    <property type="evidence" value="ECO:0007669"/>
    <property type="project" value="InterPro"/>
</dbReference>
<gene>
    <name evidence="6" type="ORF">EV190_11295</name>
</gene>
<accession>A0A4R6UU41</accession>
<evidence type="ECO:0000313" key="6">
    <source>
        <dbReference type="EMBL" id="TDQ50790.1"/>
    </source>
</evidence>
<dbReference type="InterPro" id="IPR036291">
    <property type="entry name" value="NAD(P)-bd_dom_sf"/>
</dbReference>
<dbReference type="PANTHER" id="PTHR43078:SF6">
    <property type="entry name" value="UDP-GLUCURONIC ACID DECARBOXYLASE 1"/>
    <property type="match status" value="1"/>
</dbReference>
<dbReference type="InterPro" id="IPR044516">
    <property type="entry name" value="UXS-like"/>
</dbReference>
<dbReference type="GO" id="GO:0005737">
    <property type="term" value="C:cytoplasm"/>
    <property type="evidence" value="ECO:0007669"/>
    <property type="project" value="TreeGrafter"/>
</dbReference>
<dbReference type="Pfam" id="PF01370">
    <property type="entry name" value="Epimerase"/>
    <property type="match status" value="1"/>
</dbReference>
<evidence type="ECO:0000313" key="7">
    <source>
        <dbReference type="Proteomes" id="UP000295281"/>
    </source>
</evidence>
<organism evidence="6 7">
    <name type="scientific">Actinorugispora endophytica</name>
    <dbReference type="NCBI Taxonomy" id="1605990"/>
    <lineage>
        <taxon>Bacteria</taxon>
        <taxon>Bacillati</taxon>
        <taxon>Actinomycetota</taxon>
        <taxon>Actinomycetes</taxon>
        <taxon>Streptosporangiales</taxon>
        <taxon>Nocardiopsidaceae</taxon>
        <taxon>Actinorugispora</taxon>
    </lineage>
</organism>
<comment type="cofactor">
    <cofactor evidence="1">
        <name>NAD(+)</name>
        <dbReference type="ChEBI" id="CHEBI:57540"/>
    </cofactor>
</comment>
<sequence>MRALVTGGAGFIGSHLVEYLLALGHEVVVLDDLSTGARANLVHALRDPRTSFVHGSVLDSGVLRTAMTGCDTVFHLASLVGARMVGIEPVRTLHVNVVGTERVLAAALDRGCRVLFSSGGEVYGRSNGEALREDDDRILGPAQEGRWCTAVTKGLGEYLTARYFHEYGLDTVTVRLFDVTGPRQSLDYGHVLPAFVEQALHGRPVTVHGDGSQTRCFCSVHDVVPALVALVEQPRARGRTVNIGARDRTGIMELARRVLALTRSGSGIVTIDHQVARGPGYAETGHRVPDTSLARELIGWSADTGLDAIITSVVEDQTGRSSPYGGHGGAVTRVGVKNHLPRARTSD</sequence>
<dbReference type="EMBL" id="SNYN01000012">
    <property type="protein sequence ID" value="TDQ50790.1"/>
    <property type="molecule type" value="Genomic_DNA"/>
</dbReference>
<keyword evidence="2" id="KW-0210">Decarboxylase</keyword>
<dbReference type="Proteomes" id="UP000295281">
    <property type="component" value="Unassembled WGS sequence"/>
</dbReference>
<comment type="caution">
    <text evidence="6">The sequence shown here is derived from an EMBL/GenBank/DDBJ whole genome shotgun (WGS) entry which is preliminary data.</text>
</comment>
<dbReference type="InterPro" id="IPR001509">
    <property type="entry name" value="Epimerase_deHydtase"/>
</dbReference>
<evidence type="ECO:0000256" key="2">
    <source>
        <dbReference type="ARBA" id="ARBA00022793"/>
    </source>
</evidence>
<feature type="domain" description="NAD-dependent epimerase/dehydratase" evidence="5">
    <location>
        <begin position="3"/>
        <end position="244"/>
    </location>
</feature>
<protein>
    <submittedName>
        <fullName evidence="6">UDP-glucose 4-epimerase</fullName>
    </submittedName>
</protein>
<keyword evidence="7" id="KW-1185">Reference proteome</keyword>